<dbReference type="PROSITE" id="PS50222">
    <property type="entry name" value="EF_HAND_2"/>
    <property type="match status" value="4"/>
</dbReference>
<dbReference type="CDD" id="cd00051">
    <property type="entry name" value="EFh"/>
    <property type="match status" value="2"/>
</dbReference>
<reference evidence="3 4" key="1">
    <citation type="submission" date="2024-04" db="EMBL/GenBank/DDBJ databases">
        <authorList>
            <person name="Fracassetti M."/>
        </authorList>
    </citation>
    <scope>NUCLEOTIDE SEQUENCE [LARGE SCALE GENOMIC DNA]</scope>
</reference>
<sequence length="302" mass="34033">MMLMKMMNSFSSAGNKQAACPSFPTSLCISSMAMKESLVLPGTSQSHESAQRCPSLKQLFSKIETILLRHFGAASKYKRLDAKLEKKMMEVKRSSSSSAAASSSGSKRTFKSMNTIIMRFPQFKQQLKTISAVFQQFDEDGNGSIDREELKKCLEKLQLINLKESEMDDLFHSCDFDGSGGIQFNEFIVLLCLIYLLAHPSPNNHNDGRMQASKMGSPELEATFDTIVEAFLFLDKNGDGKLNRKDLVNALNDTSPWEKSPLRITKSRFKEMDRDRNGKVGFREFLFALIQWVGIEADDDEE</sequence>
<gene>
    <name evidence="3" type="ORF">LTRI10_LOCUS25686</name>
</gene>
<dbReference type="PROSITE" id="PS00018">
    <property type="entry name" value="EF_HAND_1"/>
    <property type="match status" value="3"/>
</dbReference>
<dbReference type="InterPro" id="IPR002048">
    <property type="entry name" value="EF_hand_dom"/>
</dbReference>
<feature type="domain" description="EF-hand" evidence="2">
    <location>
        <begin position="162"/>
        <end position="197"/>
    </location>
</feature>
<feature type="domain" description="EF-hand" evidence="2">
    <location>
        <begin position="260"/>
        <end position="295"/>
    </location>
</feature>
<feature type="domain" description="EF-hand" evidence="2">
    <location>
        <begin position="125"/>
        <end position="160"/>
    </location>
</feature>
<dbReference type="AlphaFoldDB" id="A0AAV2EG05"/>
<name>A0AAV2EG05_9ROSI</name>
<evidence type="ECO:0000256" key="1">
    <source>
        <dbReference type="ARBA" id="ARBA00022837"/>
    </source>
</evidence>
<dbReference type="PANTHER" id="PTHR23064">
    <property type="entry name" value="TROPONIN"/>
    <property type="match status" value="1"/>
</dbReference>
<protein>
    <recommendedName>
        <fullName evidence="2">EF-hand domain-containing protein</fullName>
    </recommendedName>
</protein>
<dbReference type="Proteomes" id="UP001497516">
    <property type="component" value="Chromosome 4"/>
</dbReference>
<dbReference type="Gene3D" id="1.10.238.10">
    <property type="entry name" value="EF-hand"/>
    <property type="match status" value="2"/>
</dbReference>
<dbReference type="SUPFAM" id="SSF47473">
    <property type="entry name" value="EF-hand"/>
    <property type="match status" value="1"/>
</dbReference>
<accession>A0AAV2EG05</accession>
<keyword evidence="1" id="KW-0106">Calcium</keyword>
<evidence type="ECO:0000313" key="3">
    <source>
        <dbReference type="EMBL" id="CAL1384485.1"/>
    </source>
</evidence>
<dbReference type="InterPro" id="IPR018247">
    <property type="entry name" value="EF_Hand_1_Ca_BS"/>
</dbReference>
<organism evidence="3 4">
    <name type="scientific">Linum trigynum</name>
    <dbReference type="NCBI Taxonomy" id="586398"/>
    <lineage>
        <taxon>Eukaryota</taxon>
        <taxon>Viridiplantae</taxon>
        <taxon>Streptophyta</taxon>
        <taxon>Embryophyta</taxon>
        <taxon>Tracheophyta</taxon>
        <taxon>Spermatophyta</taxon>
        <taxon>Magnoliopsida</taxon>
        <taxon>eudicotyledons</taxon>
        <taxon>Gunneridae</taxon>
        <taxon>Pentapetalae</taxon>
        <taxon>rosids</taxon>
        <taxon>fabids</taxon>
        <taxon>Malpighiales</taxon>
        <taxon>Linaceae</taxon>
        <taxon>Linum</taxon>
    </lineage>
</organism>
<feature type="domain" description="EF-hand" evidence="2">
    <location>
        <begin position="222"/>
        <end position="257"/>
    </location>
</feature>
<keyword evidence="4" id="KW-1185">Reference proteome</keyword>
<evidence type="ECO:0000259" key="2">
    <source>
        <dbReference type="PROSITE" id="PS50222"/>
    </source>
</evidence>
<evidence type="ECO:0000313" key="4">
    <source>
        <dbReference type="Proteomes" id="UP001497516"/>
    </source>
</evidence>
<dbReference type="EMBL" id="OZ034817">
    <property type="protein sequence ID" value="CAL1384485.1"/>
    <property type="molecule type" value="Genomic_DNA"/>
</dbReference>
<dbReference type="SMART" id="SM00054">
    <property type="entry name" value="EFh"/>
    <property type="match status" value="4"/>
</dbReference>
<dbReference type="InterPro" id="IPR052591">
    <property type="entry name" value="CML21-like"/>
</dbReference>
<dbReference type="InterPro" id="IPR011992">
    <property type="entry name" value="EF-hand-dom_pair"/>
</dbReference>
<proteinExistence type="predicted"/>
<dbReference type="Pfam" id="PF13499">
    <property type="entry name" value="EF-hand_7"/>
    <property type="match status" value="2"/>
</dbReference>
<dbReference type="GO" id="GO:0005509">
    <property type="term" value="F:calcium ion binding"/>
    <property type="evidence" value="ECO:0007669"/>
    <property type="project" value="InterPro"/>
</dbReference>